<reference evidence="3" key="1">
    <citation type="journal article" date="2017" name="Genome Biol.">
        <title>Comparative genomics reveals high biological diversity and specific adaptations in the industrially and medically important fungal genus Aspergillus.</title>
        <authorList>
            <person name="de Vries R.P."/>
            <person name="Riley R."/>
            <person name="Wiebenga A."/>
            <person name="Aguilar-Osorio G."/>
            <person name="Amillis S."/>
            <person name="Uchima C.A."/>
            <person name="Anderluh G."/>
            <person name="Asadollahi M."/>
            <person name="Askin M."/>
            <person name="Barry K."/>
            <person name="Battaglia E."/>
            <person name="Bayram O."/>
            <person name="Benocci T."/>
            <person name="Braus-Stromeyer S.A."/>
            <person name="Caldana C."/>
            <person name="Canovas D."/>
            <person name="Cerqueira G.C."/>
            <person name="Chen F."/>
            <person name="Chen W."/>
            <person name="Choi C."/>
            <person name="Clum A."/>
            <person name="Dos Santos R.A."/>
            <person name="Damasio A.R."/>
            <person name="Diallinas G."/>
            <person name="Emri T."/>
            <person name="Fekete E."/>
            <person name="Flipphi M."/>
            <person name="Freyberg S."/>
            <person name="Gallo A."/>
            <person name="Gournas C."/>
            <person name="Habgood R."/>
            <person name="Hainaut M."/>
            <person name="Harispe M.L."/>
            <person name="Henrissat B."/>
            <person name="Hilden K.S."/>
            <person name="Hope R."/>
            <person name="Hossain A."/>
            <person name="Karabika E."/>
            <person name="Karaffa L."/>
            <person name="Karanyi Z."/>
            <person name="Krasevec N."/>
            <person name="Kuo A."/>
            <person name="Kusch H."/>
            <person name="LaButti K."/>
            <person name="Lagendijk E.L."/>
            <person name="Lapidus A."/>
            <person name="Levasseur A."/>
            <person name="Lindquist E."/>
            <person name="Lipzen A."/>
            <person name="Logrieco A.F."/>
            <person name="MacCabe A."/>
            <person name="Maekelae M.R."/>
            <person name="Malavazi I."/>
            <person name="Melin P."/>
            <person name="Meyer V."/>
            <person name="Mielnichuk N."/>
            <person name="Miskei M."/>
            <person name="Molnar A.P."/>
            <person name="Mule G."/>
            <person name="Ngan C.Y."/>
            <person name="Orejas M."/>
            <person name="Orosz E."/>
            <person name="Ouedraogo J.P."/>
            <person name="Overkamp K.M."/>
            <person name="Park H.-S."/>
            <person name="Perrone G."/>
            <person name="Piumi F."/>
            <person name="Punt P.J."/>
            <person name="Ram A.F."/>
            <person name="Ramon A."/>
            <person name="Rauscher S."/>
            <person name="Record E."/>
            <person name="Riano-Pachon D.M."/>
            <person name="Robert V."/>
            <person name="Roehrig J."/>
            <person name="Ruller R."/>
            <person name="Salamov A."/>
            <person name="Salih N.S."/>
            <person name="Samson R.A."/>
            <person name="Sandor E."/>
            <person name="Sanguinetti M."/>
            <person name="Schuetze T."/>
            <person name="Sepcic K."/>
            <person name="Shelest E."/>
            <person name="Sherlock G."/>
            <person name="Sophianopoulou V."/>
            <person name="Squina F.M."/>
            <person name="Sun H."/>
            <person name="Susca A."/>
            <person name="Todd R.B."/>
            <person name="Tsang A."/>
            <person name="Unkles S.E."/>
            <person name="van de Wiele N."/>
            <person name="van Rossen-Uffink D."/>
            <person name="Oliveira J.V."/>
            <person name="Vesth T.C."/>
            <person name="Visser J."/>
            <person name="Yu J.-H."/>
            <person name="Zhou M."/>
            <person name="Andersen M.R."/>
            <person name="Archer D.B."/>
            <person name="Baker S.E."/>
            <person name="Benoit I."/>
            <person name="Brakhage A.A."/>
            <person name="Braus G.H."/>
            <person name="Fischer R."/>
            <person name="Frisvad J.C."/>
            <person name="Goldman G.H."/>
            <person name="Houbraken J."/>
            <person name="Oakley B."/>
            <person name="Pocsi I."/>
            <person name="Scazzocchio C."/>
            <person name="Seiboth B."/>
            <person name="vanKuyk P.A."/>
            <person name="Wortman J."/>
            <person name="Dyer P.S."/>
            <person name="Grigoriev I.V."/>
        </authorList>
    </citation>
    <scope>NUCLEOTIDE SEQUENCE [LARGE SCALE GENOMIC DNA]</scope>
    <source>
        <strain evidence="3">CBS 506.65</strain>
    </source>
</reference>
<keyword evidence="3" id="KW-1185">Reference proteome</keyword>
<dbReference type="OrthoDB" id="5296805at2759"/>
<dbReference type="VEuPathDB" id="FungiDB:ASPZODRAFT_11995"/>
<gene>
    <name evidence="2" type="ORF">ASPZODRAFT_11995</name>
</gene>
<dbReference type="Proteomes" id="UP000184188">
    <property type="component" value="Unassembled WGS sequence"/>
</dbReference>
<dbReference type="EMBL" id="KV878336">
    <property type="protein sequence ID" value="OJJ51153.1"/>
    <property type="molecule type" value="Genomic_DNA"/>
</dbReference>
<feature type="region of interest" description="Disordered" evidence="1">
    <location>
        <begin position="265"/>
        <end position="290"/>
    </location>
</feature>
<dbReference type="AlphaFoldDB" id="A0A1L9SVS1"/>
<accession>A0A1L9SVS1</accession>
<sequence length="290" mass="32991">MSIQTSDLILFMNESPRETSSPPPATGPIVDPRDAAVDLLVHKYGLIEKASGTLQQILDHGDHHWALAMVVERYCGIVRARVQDWEAGQVSVYDKALYKLFYNEASSHATTIGAYELYLAEFLMATRAGEVLLPVDNVNSYTRLVNTLPVQVEAHHTTITTSTRTARRRRGRRHRIKAMKRAASTADTANSDRLATMLRVFTNARDEYREHERNGLITVQSARFLRDTAENAMIWLRDKGLLDHDMLPEIEYYFDLAKKKATQMAGGRERSFDPGARINRPRRCLDSYRP</sequence>
<proteinExistence type="predicted"/>
<evidence type="ECO:0000256" key="1">
    <source>
        <dbReference type="SAM" id="MobiDB-lite"/>
    </source>
</evidence>
<dbReference type="GeneID" id="34607701"/>
<name>A0A1L9SVS1_9EURO</name>
<protein>
    <submittedName>
        <fullName evidence="2">Uncharacterized protein</fullName>
    </submittedName>
</protein>
<organism evidence="2 3">
    <name type="scientific">Penicilliopsis zonata CBS 506.65</name>
    <dbReference type="NCBI Taxonomy" id="1073090"/>
    <lineage>
        <taxon>Eukaryota</taxon>
        <taxon>Fungi</taxon>
        <taxon>Dikarya</taxon>
        <taxon>Ascomycota</taxon>
        <taxon>Pezizomycotina</taxon>
        <taxon>Eurotiomycetes</taxon>
        <taxon>Eurotiomycetidae</taxon>
        <taxon>Eurotiales</taxon>
        <taxon>Aspergillaceae</taxon>
        <taxon>Penicilliopsis</taxon>
    </lineage>
</organism>
<dbReference type="RefSeq" id="XP_022585663.1">
    <property type="nucleotide sequence ID" value="XM_022721236.1"/>
</dbReference>
<evidence type="ECO:0000313" key="3">
    <source>
        <dbReference type="Proteomes" id="UP000184188"/>
    </source>
</evidence>
<evidence type="ECO:0000313" key="2">
    <source>
        <dbReference type="EMBL" id="OJJ51153.1"/>
    </source>
</evidence>